<dbReference type="PANTHER" id="PTHR11475:SF143">
    <property type="entry name" value="PUTATIVE-RELATED"/>
    <property type="match status" value="1"/>
</dbReference>
<dbReference type="OrthoDB" id="823504at2759"/>
<dbReference type="Pfam" id="PF03098">
    <property type="entry name" value="An_peroxidase"/>
    <property type="match status" value="1"/>
</dbReference>
<dbReference type="Proteomes" id="UP000054359">
    <property type="component" value="Unassembled WGS sequence"/>
</dbReference>
<evidence type="ECO:0000256" key="3">
    <source>
        <dbReference type="ARBA" id="ARBA00022559"/>
    </source>
</evidence>
<dbReference type="InterPro" id="IPR010255">
    <property type="entry name" value="Haem_peroxidase_sf"/>
</dbReference>
<keyword evidence="3" id="KW-0575">Peroxidase</keyword>
<dbReference type="InterPro" id="IPR019791">
    <property type="entry name" value="Haem_peroxidase_animal"/>
</dbReference>
<dbReference type="InterPro" id="IPR037120">
    <property type="entry name" value="Haem_peroxidase_sf_animal"/>
</dbReference>
<dbReference type="Gene3D" id="1.10.640.10">
    <property type="entry name" value="Haem peroxidase domain superfamily, animal type"/>
    <property type="match status" value="1"/>
</dbReference>
<dbReference type="GO" id="GO:0020037">
    <property type="term" value="F:heme binding"/>
    <property type="evidence" value="ECO:0007669"/>
    <property type="project" value="InterPro"/>
</dbReference>
<dbReference type="GO" id="GO:0046872">
    <property type="term" value="F:metal ion binding"/>
    <property type="evidence" value="ECO:0007669"/>
    <property type="project" value="UniProtKB-KW"/>
</dbReference>
<evidence type="ECO:0000313" key="7">
    <source>
        <dbReference type="EMBL" id="KFM76656.1"/>
    </source>
</evidence>
<keyword evidence="8" id="KW-1185">Reference proteome</keyword>
<evidence type="ECO:0000313" key="8">
    <source>
        <dbReference type="Proteomes" id="UP000054359"/>
    </source>
</evidence>
<keyword evidence="5" id="KW-0349">Heme</keyword>
<dbReference type="PANTHER" id="PTHR11475">
    <property type="entry name" value="OXIDASE/PEROXIDASE"/>
    <property type="match status" value="1"/>
</dbReference>
<sequence>MHLGYLLAFFSTLLVSSVKGTDCDENENIQEHLNVHIIINDEDIDNTFELHLNKEIPARRLLEKRLVEKGRVLKTKVSDLSLLRRRNTDPLVYVNEYKQIPFEAVTNSIYRKYNLSENDIADTLSKRKLKGENCEKAINDCMSVQNAPQCDRSSVYRTLDGSCNNLENPNWGRTFSCQRRMLRAYYTGESGFRRSVLGGDLPEPRTLSLNVHSHLNRPTNYVTHMYMFFGQFLDHDMTLTPGSTTVDNQAIECCPPEQETHPQCAPIRIRNDDPFYSNYDVTCINFVRSSICPVCTLGQRQQMNSLTIFIDASLIYGTTLNESNSLRTNDNTGRFEVQRTSVGDLLPRSNDPQNDQCSFPDNNQICFRSGDSRVNQHTSLTSLHTVLMREHNRLADQLRIINPQWDGERIFQEARKIVGAQMQVITYKEYLPITLGADRMTFFGLWISSDGSTLYDSTIDPTALIEFTTAAFRFGHSLINSVVTRSPPAANGADRLLRNEFFEPFALYDGLISPLLRGVSRSPAQWFDRHLVPDVRNYLYRIRGESTGLDLASINIQRGRDHGLPPYTAMVYFCSDKQYSVGSFDDLYRYNLMTYDNAQLLRRNYRHVDDIDLWTGILSEIPKEGAVVGPTAACIIGLQFKKLKYGDRFYFEHRNERSSFTYR</sequence>
<keyword evidence="3" id="KW-0560">Oxidoreductase</keyword>
<proteinExistence type="predicted"/>
<dbReference type="GO" id="GO:0006979">
    <property type="term" value="P:response to oxidative stress"/>
    <property type="evidence" value="ECO:0007669"/>
    <property type="project" value="InterPro"/>
</dbReference>
<dbReference type="PROSITE" id="PS50292">
    <property type="entry name" value="PEROXIDASE_3"/>
    <property type="match status" value="1"/>
</dbReference>
<dbReference type="OMA" id="NTRHENE"/>
<evidence type="ECO:0000256" key="6">
    <source>
        <dbReference type="SAM" id="SignalP"/>
    </source>
</evidence>
<evidence type="ECO:0000256" key="1">
    <source>
        <dbReference type="ARBA" id="ARBA00004613"/>
    </source>
</evidence>
<evidence type="ECO:0000256" key="2">
    <source>
        <dbReference type="ARBA" id="ARBA00022525"/>
    </source>
</evidence>
<dbReference type="GO" id="GO:0005576">
    <property type="term" value="C:extracellular region"/>
    <property type="evidence" value="ECO:0007669"/>
    <property type="project" value="UniProtKB-SubCell"/>
</dbReference>
<keyword evidence="5" id="KW-0408">Iron</keyword>
<dbReference type="CDD" id="cd09823">
    <property type="entry name" value="peroxinectin_like"/>
    <property type="match status" value="1"/>
</dbReference>
<accession>A0A087UH17</accession>
<dbReference type="SUPFAM" id="SSF48113">
    <property type="entry name" value="Heme-dependent peroxidases"/>
    <property type="match status" value="1"/>
</dbReference>
<keyword evidence="5" id="KW-0479">Metal-binding</keyword>
<feature type="non-terminal residue" evidence="7">
    <location>
        <position position="663"/>
    </location>
</feature>
<dbReference type="AlphaFoldDB" id="A0A087UH17"/>
<dbReference type="EMBL" id="KK119754">
    <property type="protein sequence ID" value="KFM76656.1"/>
    <property type="molecule type" value="Genomic_DNA"/>
</dbReference>
<protein>
    <submittedName>
        <fullName evidence="7">Peroxidasin</fullName>
    </submittedName>
</protein>
<name>A0A087UH17_STEMI</name>
<comment type="subcellular location">
    <subcellularLocation>
        <location evidence="1">Secreted</location>
    </subcellularLocation>
</comment>
<keyword evidence="2" id="KW-0964">Secreted</keyword>
<reference evidence="7 8" key="1">
    <citation type="submission" date="2013-11" db="EMBL/GenBank/DDBJ databases">
        <title>Genome sequencing of Stegodyphus mimosarum.</title>
        <authorList>
            <person name="Bechsgaard J."/>
        </authorList>
    </citation>
    <scope>NUCLEOTIDE SEQUENCE [LARGE SCALE GENOMIC DNA]</scope>
</reference>
<feature type="binding site" description="axial binding residue" evidence="5">
    <location>
        <position position="476"/>
    </location>
    <ligand>
        <name>heme b</name>
        <dbReference type="ChEBI" id="CHEBI:60344"/>
    </ligand>
    <ligandPart>
        <name>Fe</name>
        <dbReference type="ChEBI" id="CHEBI:18248"/>
    </ligandPart>
</feature>
<feature type="signal peptide" evidence="6">
    <location>
        <begin position="1"/>
        <end position="20"/>
    </location>
</feature>
<dbReference type="GO" id="GO:0004601">
    <property type="term" value="F:peroxidase activity"/>
    <property type="evidence" value="ECO:0007669"/>
    <property type="project" value="UniProtKB-KW"/>
</dbReference>
<evidence type="ECO:0000256" key="5">
    <source>
        <dbReference type="PIRSR" id="PIRSR619791-2"/>
    </source>
</evidence>
<dbReference type="STRING" id="407821.A0A087UH17"/>
<feature type="chain" id="PRO_5001830516" evidence="6">
    <location>
        <begin position="21"/>
        <end position="663"/>
    </location>
</feature>
<keyword evidence="4 6" id="KW-0732">Signal</keyword>
<dbReference type="FunFam" id="1.10.640.10:FF:000003">
    <property type="entry name" value="chorion peroxidase"/>
    <property type="match status" value="1"/>
</dbReference>
<dbReference type="PRINTS" id="PR00457">
    <property type="entry name" value="ANPEROXIDASE"/>
</dbReference>
<organism evidence="7 8">
    <name type="scientific">Stegodyphus mimosarum</name>
    <name type="common">African social velvet spider</name>
    <dbReference type="NCBI Taxonomy" id="407821"/>
    <lineage>
        <taxon>Eukaryota</taxon>
        <taxon>Metazoa</taxon>
        <taxon>Ecdysozoa</taxon>
        <taxon>Arthropoda</taxon>
        <taxon>Chelicerata</taxon>
        <taxon>Arachnida</taxon>
        <taxon>Araneae</taxon>
        <taxon>Araneomorphae</taxon>
        <taxon>Entelegynae</taxon>
        <taxon>Eresoidea</taxon>
        <taxon>Eresidae</taxon>
        <taxon>Stegodyphus</taxon>
    </lineage>
</organism>
<gene>
    <name evidence="7" type="ORF">X975_09187</name>
</gene>
<evidence type="ECO:0000256" key="4">
    <source>
        <dbReference type="ARBA" id="ARBA00022729"/>
    </source>
</evidence>